<evidence type="ECO:0008006" key="3">
    <source>
        <dbReference type="Google" id="ProtNLM"/>
    </source>
</evidence>
<comment type="caution">
    <text evidence="1">The sequence shown here is derived from an EMBL/GenBank/DDBJ whole genome shotgun (WGS) entry which is preliminary data.</text>
</comment>
<dbReference type="InterPro" id="IPR014967">
    <property type="entry name" value="Uncharacterised_YugN-like"/>
</dbReference>
<dbReference type="EMBL" id="MCHY01000008">
    <property type="protein sequence ID" value="RKD24614.1"/>
    <property type="molecule type" value="Genomic_DNA"/>
</dbReference>
<evidence type="ECO:0000313" key="1">
    <source>
        <dbReference type="EMBL" id="RKD24614.1"/>
    </source>
</evidence>
<dbReference type="RefSeq" id="WP_120189912.1">
    <property type="nucleotide sequence ID" value="NZ_MCHY01000008.1"/>
</dbReference>
<gene>
    <name evidence="1" type="ORF">BEP19_09580</name>
</gene>
<dbReference type="Gene3D" id="3.30.310.100">
    <property type="entry name" value="YugN-like"/>
    <property type="match status" value="1"/>
</dbReference>
<keyword evidence="2" id="KW-1185">Reference proteome</keyword>
<accession>A0A419SKT2</accession>
<dbReference type="InterPro" id="IPR036491">
    <property type="entry name" value="YugN-like_sf"/>
</dbReference>
<dbReference type="AlphaFoldDB" id="A0A419SKT2"/>
<evidence type="ECO:0000313" key="2">
    <source>
        <dbReference type="Proteomes" id="UP000284219"/>
    </source>
</evidence>
<dbReference type="Proteomes" id="UP000284219">
    <property type="component" value="Unassembled WGS sequence"/>
</dbReference>
<reference evidence="1 2" key="1">
    <citation type="submission" date="2016-08" db="EMBL/GenBank/DDBJ databases">
        <title>Novel Firmicute Genomes.</title>
        <authorList>
            <person name="Poppleton D.I."/>
            <person name="Gribaldo S."/>
        </authorList>
    </citation>
    <scope>NUCLEOTIDE SEQUENCE [LARGE SCALE GENOMIC DNA]</scope>
    <source>
        <strain evidence="1 2">RAOx-1</strain>
    </source>
</reference>
<proteinExistence type="predicted"/>
<dbReference type="Pfam" id="PF08868">
    <property type="entry name" value="YugN"/>
    <property type="match status" value="1"/>
</dbReference>
<protein>
    <recommendedName>
        <fullName evidence="3">YugN-like family protein</fullName>
    </recommendedName>
</protein>
<dbReference type="OrthoDB" id="2988890at2"/>
<dbReference type="SUPFAM" id="SSF160755">
    <property type="entry name" value="YugN-like"/>
    <property type="match status" value="1"/>
</dbReference>
<organism evidence="1 2">
    <name type="scientific">Ammoniphilus oxalaticus</name>
    <dbReference type="NCBI Taxonomy" id="66863"/>
    <lineage>
        <taxon>Bacteria</taxon>
        <taxon>Bacillati</taxon>
        <taxon>Bacillota</taxon>
        <taxon>Bacilli</taxon>
        <taxon>Bacillales</taxon>
        <taxon>Paenibacillaceae</taxon>
        <taxon>Aneurinibacillus group</taxon>
        <taxon>Ammoniphilus</taxon>
    </lineage>
</organism>
<sequence length="134" mass="14697">MISFQSEIEGKEAQYGAIAEPFATEGFVLGGNWDYDGGYFDCALEKDGDGETIYLRLPAQVTRGQLDDAKANLKFLQPLLVRHVVHTGIADEVGSAGTLNQFQSPIETDGEIHAEDHRVAKAEQAIQRIMPFLS</sequence>
<name>A0A419SKT2_9BACL</name>